<name>A0A0D9WYN4_9ORYZ</name>
<protein>
    <submittedName>
        <fullName evidence="2">Uncharacterized protein</fullName>
    </submittedName>
</protein>
<reference evidence="2" key="3">
    <citation type="submission" date="2015-04" db="UniProtKB">
        <authorList>
            <consortium name="EnsemblPlants"/>
        </authorList>
    </citation>
    <scope>IDENTIFICATION</scope>
</reference>
<keyword evidence="3" id="KW-1185">Reference proteome</keyword>
<dbReference type="AlphaFoldDB" id="A0A0D9WYN4"/>
<evidence type="ECO:0000313" key="2">
    <source>
        <dbReference type="EnsemblPlants" id="LPERR07G11590.1"/>
    </source>
</evidence>
<dbReference type="EnsemblPlants" id="LPERR07G11590.1">
    <property type="protein sequence ID" value="LPERR07G11590.1"/>
    <property type="gene ID" value="LPERR07G11590"/>
</dbReference>
<dbReference type="Gramene" id="LPERR07G11590.1">
    <property type="protein sequence ID" value="LPERR07G11590.1"/>
    <property type="gene ID" value="LPERR07G11590"/>
</dbReference>
<reference evidence="2 3" key="1">
    <citation type="submission" date="2012-08" db="EMBL/GenBank/DDBJ databases">
        <title>Oryza genome evolution.</title>
        <authorList>
            <person name="Wing R.A."/>
        </authorList>
    </citation>
    <scope>NUCLEOTIDE SEQUENCE</scope>
</reference>
<evidence type="ECO:0000256" key="1">
    <source>
        <dbReference type="SAM" id="MobiDB-lite"/>
    </source>
</evidence>
<proteinExistence type="predicted"/>
<feature type="region of interest" description="Disordered" evidence="1">
    <location>
        <begin position="108"/>
        <end position="129"/>
    </location>
</feature>
<evidence type="ECO:0000313" key="3">
    <source>
        <dbReference type="Proteomes" id="UP000032180"/>
    </source>
</evidence>
<organism evidence="2 3">
    <name type="scientific">Leersia perrieri</name>
    <dbReference type="NCBI Taxonomy" id="77586"/>
    <lineage>
        <taxon>Eukaryota</taxon>
        <taxon>Viridiplantae</taxon>
        <taxon>Streptophyta</taxon>
        <taxon>Embryophyta</taxon>
        <taxon>Tracheophyta</taxon>
        <taxon>Spermatophyta</taxon>
        <taxon>Magnoliopsida</taxon>
        <taxon>Liliopsida</taxon>
        <taxon>Poales</taxon>
        <taxon>Poaceae</taxon>
        <taxon>BOP clade</taxon>
        <taxon>Oryzoideae</taxon>
        <taxon>Oryzeae</taxon>
        <taxon>Oryzinae</taxon>
        <taxon>Leersia</taxon>
    </lineage>
</organism>
<dbReference type="Proteomes" id="UP000032180">
    <property type="component" value="Chromosome 7"/>
</dbReference>
<accession>A0A0D9WYN4</accession>
<reference evidence="3" key="2">
    <citation type="submission" date="2013-12" db="EMBL/GenBank/DDBJ databases">
        <authorList>
            <person name="Yu Y."/>
            <person name="Lee S."/>
            <person name="de Baynast K."/>
            <person name="Wissotski M."/>
            <person name="Liu L."/>
            <person name="Talag J."/>
            <person name="Goicoechea J."/>
            <person name="Angelova A."/>
            <person name="Jetty R."/>
            <person name="Kudrna D."/>
            <person name="Golser W."/>
            <person name="Rivera L."/>
            <person name="Zhang J."/>
            <person name="Wing R."/>
        </authorList>
    </citation>
    <scope>NUCLEOTIDE SEQUENCE</scope>
</reference>
<dbReference type="HOGENOM" id="CLU_1828117_0_0_1"/>
<sequence length="141" mass="15791">MDFLATTWIGQLLANIADEEPVAMRELRASTTARLASLQLGISRTKNPFARCSRLPGILPRDGRCRELGGPACYDFRSFGEEARQHERMSCPSLSNVETGEVASRLEEIGRKRENRPKKTNSPDFMGIALIERSMQAHDAR</sequence>